<dbReference type="SUPFAM" id="SSF51126">
    <property type="entry name" value="Pectin lyase-like"/>
    <property type="match status" value="2"/>
</dbReference>
<dbReference type="Pfam" id="PF00704">
    <property type="entry name" value="Glyco_hydro_18"/>
    <property type="match status" value="1"/>
</dbReference>
<dbReference type="CDD" id="cd23668">
    <property type="entry name" value="GH55_beta13glucanase-like"/>
    <property type="match status" value="1"/>
</dbReference>
<accession>A0AAD2HT93</accession>
<dbReference type="InterPro" id="IPR017853">
    <property type="entry name" value="GH"/>
</dbReference>
<evidence type="ECO:0000256" key="1">
    <source>
        <dbReference type="SAM" id="MobiDB-lite"/>
    </source>
</evidence>
<protein>
    <recommendedName>
        <fullName evidence="3">GH18 domain-containing protein</fullName>
    </recommendedName>
</protein>
<dbReference type="InterPro" id="IPR050314">
    <property type="entry name" value="Glycosyl_Hydrlase_18"/>
</dbReference>
<dbReference type="Proteomes" id="UP001295794">
    <property type="component" value="Unassembled WGS sequence"/>
</dbReference>
<organism evidence="4 5">
    <name type="scientific">Mycena citricolor</name>
    <dbReference type="NCBI Taxonomy" id="2018698"/>
    <lineage>
        <taxon>Eukaryota</taxon>
        <taxon>Fungi</taxon>
        <taxon>Dikarya</taxon>
        <taxon>Basidiomycota</taxon>
        <taxon>Agaricomycotina</taxon>
        <taxon>Agaricomycetes</taxon>
        <taxon>Agaricomycetidae</taxon>
        <taxon>Agaricales</taxon>
        <taxon>Marasmiineae</taxon>
        <taxon>Mycenaceae</taxon>
        <taxon>Mycena</taxon>
    </lineage>
</organism>
<dbReference type="Gene3D" id="2.160.20.10">
    <property type="entry name" value="Single-stranded right-handed beta-helix, Pectin lyase-like"/>
    <property type="match status" value="2"/>
</dbReference>
<dbReference type="SMART" id="SM00636">
    <property type="entry name" value="Glyco_18"/>
    <property type="match status" value="1"/>
</dbReference>
<dbReference type="SUPFAM" id="SSF51445">
    <property type="entry name" value="(Trans)glycosidases"/>
    <property type="match status" value="1"/>
</dbReference>
<evidence type="ECO:0000259" key="3">
    <source>
        <dbReference type="PROSITE" id="PS51910"/>
    </source>
</evidence>
<dbReference type="EMBL" id="CAVNYO010000440">
    <property type="protein sequence ID" value="CAK5279707.1"/>
    <property type="molecule type" value="Genomic_DNA"/>
</dbReference>
<evidence type="ECO:0000313" key="5">
    <source>
        <dbReference type="Proteomes" id="UP001295794"/>
    </source>
</evidence>
<gene>
    <name evidence="4" type="ORF">MYCIT1_LOCUS29924</name>
</gene>
<feature type="signal peptide" evidence="2">
    <location>
        <begin position="1"/>
        <end position="22"/>
    </location>
</feature>
<dbReference type="GO" id="GO:0005576">
    <property type="term" value="C:extracellular region"/>
    <property type="evidence" value="ECO:0007669"/>
    <property type="project" value="TreeGrafter"/>
</dbReference>
<keyword evidence="5" id="KW-1185">Reference proteome</keyword>
<dbReference type="Pfam" id="PF12708">
    <property type="entry name" value="Pect-lyase_RHGA_epim"/>
    <property type="match status" value="2"/>
</dbReference>
<feature type="compositionally biased region" description="Polar residues" evidence="1">
    <location>
        <begin position="1973"/>
        <end position="1988"/>
    </location>
</feature>
<reference evidence="4" key="1">
    <citation type="submission" date="2023-11" db="EMBL/GenBank/DDBJ databases">
        <authorList>
            <person name="De Vega J J."/>
            <person name="De Vega J J."/>
        </authorList>
    </citation>
    <scope>NUCLEOTIDE SEQUENCE</scope>
</reference>
<feature type="region of interest" description="Disordered" evidence="1">
    <location>
        <begin position="1970"/>
        <end position="2028"/>
    </location>
</feature>
<dbReference type="PANTHER" id="PTHR11177:SF317">
    <property type="entry name" value="CHITINASE 12-RELATED"/>
    <property type="match status" value="1"/>
</dbReference>
<proteinExistence type="predicted"/>
<dbReference type="GO" id="GO:0006032">
    <property type="term" value="P:chitin catabolic process"/>
    <property type="evidence" value="ECO:0007669"/>
    <property type="project" value="TreeGrafter"/>
</dbReference>
<dbReference type="InterPro" id="IPR011050">
    <property type="entry name" value="Pectin_lyase_fold/virulence"/>
</dbReference>
<comment type="caution">
    <text evidence="4">The sequence shown here is derived from an EMBL/GenBank/DDBJ whole genome shotgun (WGS) entry which is preliminary data.</text>
</comment>
<dbReference type="Gene3D" id="3.20.20.80">
    <property type="entry name" value="Glycosidases"/>
    <property type="match status" value="1"/>
</dbReference>
<dbReference type="InterPro" id="IPR001223">
    <property type="entry name" value="Glyco_hydro18_cat"/>
</dbReference>
<feature type="domain" description="GH18" evidence="3">
    <location>
        <begin position="831"/>
        <end position="1171"/>
    </location>
</feature>
<sequence length="2028" mass="214661">MRIKPHSLLAFLPLISVASVQAATCTNPVAGAGSLSSPFWMGTASLHAHGKSTYNPGFKVYRNVKDYGAVGDGVADDTVAINKAISDGGACGQGCPSSSVKPVLVYFPTGTYKVTAPIIPFYFTSLVGDYNNRPKLVAASNFVGVAVIDGDPYVPGVSNPDGSGVNWWTNQNNFFRSVRNFQIDVTAVPPNLYGTAIHWQVGQATSLINIDMKMSTAAGNLHQGVFMENGSGGFMSDLTLDGGNFGLWVSNQQFTVRNVKITRANSAVYQLWNWGFTWQNIVIASCQVGFDIHTGGTTLADQSAGGVLIVDSSVAATGIAVRLSSSQPKSLAGSVVLDNVAFSAISKATVQDQSGVLVAGQSGIYIIDQWFQGNMYFGLGQSAAHLYNQGTNSLAQSTRPSTLLSTSSNFWFTRSRPQYNTYLASQFVSVIADGGAAGDGKTDDAPKINAFIAKASLALSFSDARKSSVSHLFSSRSSISYAPQVFDAGTYLVKSTINIPPGTLIVGEMFSVIMAGGSAFASQASPTPVLRVGNPGDQGTVEISDIVITTQGGSAGAVGIEWNIAQGSQGSAGLWDVHIRLGGTTGTNVQVSQCPTSQYNLVSCATAFLGLHVTPTGSGYFENLWVWNADHDLDDPNQTRINAFSGRGILVESAAGPVWLWGTASEHHVIYEYAFYNTENVFAGLIQTESPYYQPTPNPPAPFATTLQYGDPPGTRADALGLVVTSSYNVFIYGAGLYSFFQTYDQACVPNRNCQKDMALIDQASASIHIYQLTTTGTVNMLTHTPDIPVILGSDNINGYASTATYWRAGSNVVPPPYQGSIPAKDCTSPPKVVGYYIGTAAGRSCMPWAPDATDSSTYTASAHIIYGFFPVAADGSVSITADQKTGFATAQNMKNQEPNIKIMIGIGGWGFGADASGFISMAQGPGTQSFFASSAAALANSVAADGIDIEWPMCKGTSCVTAAQFASIVANTKAAVGRSLIVSVHLPNDFFDLTGLGTAMGSIASYVDFITLITTYQWAKAGQIGDANNLNTIPSNMQKAISANSKIPPSLFLFGIPFFSRAITASNPPLQSSCLSKTDLGQGTFPYYGFDSVANGYIFDENAFQQYDVAPSNYLQSLIMSDGSVFFADSTWTVAQRAASANSLCMGGVAAFSVDQDNIASDLTNGIYSLGGYLPTADAVVKSVGIGNSIDANGYLSSGAYDTFASNVQSQYPFLTAQDSYRVLLLGALSIQSQLSNQLSTFLAAPELTADNFTIYKRWTGKAINFEIASQTGAGNSYWSCSPFTGPQGSCPGYINLNETPINPSPHLTGFPQIQWTLNDKPGFKSYLNSSLGLNLDTLVAGGSFDVSRLSDSCTHGIPPPCKGCSVVGGLAKGVEGANVTALHQNKSMSSLVSSAAVSSSAVRTVSSSAHPSASVLPTTNSTALNVTSRELVDLSKRASYDPLNVDANCHTTWNGLYLIDPDTFFHNPKDIINAYIASTASSVSGYSNLALDPTTESISLMSLLQSTLTAISVGNQSITSTLSYINQTRQDIQEQAQFEAESRRSVLSIVESILMVVLAFIPGVGEILDFVGGGVEFLTAVTDIIDLASLTKNLGTDIRALSWVGRLGDEASVARAMSGVENAITDASRFGRFRFGQSVSKVESKLLQCAESNMEGLIMDTVDLGSNLATLGAPAARRRGYNKPSIRELQERVFNETAPVQNLTSSVFEPILDPRHWEELESRAASPPCLFNVKKSGQLKISSTAYRALCVAGNANMEFPDSWSIPTSTKTVNYVTCQASAPRKGLCQCDHLFEASEFQTAMTSSLSAAERADLCALTSVFGSSSGAIKNIINDKSNFCGLWGDTAPGAKFNPNSIKSNLLMSYGTETAFQDAYTKYNTEGRNLMYSVANDHIQRFKDDRAKIGDNIDTQLHAWHAQVQSSGSASQKTAWAKLYSPNADGTKKSTFQAAAQANTARSQAMLTRMEKLANPTKPSASDPNSLTSSSDTDAKKQGKPPKSGAGDGSSSGSSSACGTNSGKSNKRKRGQ</sequence>
<feature type="chain" id="PRO_5042213367" description="GH18 domain-containing protein" evidence="2">
    <location>
        <begin position="23"/>
        <end position="2028"/>
    </location>
</feature>
<dbReference type="PROSITE" id="PS51910">
    <property type="entry name" value="GH18_2"/>
    <property type="match status" value="1"/>
</dbReference>
<dbReference type="InterPro" id="IPR024535">
    <property type="entry name" value="RHGA/B-epi-like_pectate_lyase"/>
</dbReference>
<dbReference type="GO" id="GO:0004568">
    <property type="term" value="F:chitinase activity"/>
    <property type="evidence" value="ECO:0007669"/>
    <property type="project" value="TreeGrafter"/>
</dbReference>
<dbReference type="InterPro" id="IPR012334">
    <property type="entry name" value="Pectin_lyas_fold"/>
</dbReference>
<keyword evidence="2" id="KW-0732">Signal</keyword>
<feature type="compositionally biased region" description="Low complexity" evidence="1">
    <location>
        <begin position="2005"/>
        <end position="2019"/>
    </location>
</feature>
<dbReference type="GO" id="GO:0008061">
    <property type="term" value="F:chitin binding"/>
    <property type="evidence" value="ECO:0007669"/>
    <property type="project" value="InterPro"/>
</dbReference>
<name>A0AAD2HT93_9AGAR</name>
<evidence type="ECO:0000256" key="2">
    <source>
        <dbReference type="SAM" id="SignalP"/>
    </source>
</evidence>
<dbReference type="PANTHER" id="PTHR11177">
    <property type="entry name" value="CHITINASE"/>
    <property type="match status" value="1"/>
</dbReference>
<dbReference type="GO" id="GO:0005975">
    <property type="term" value="P:carbohydrate metabolic process"/>
    <property type="evidence" value="ECO:0007669"/>
    <property type="project" value="InterPro"/>
</dbReference>
<evidence type="ECO:0000313" key="4">
    <source>
        <dbReference type="EMBL" id="CAK5279707.1"/>
    </source>
</evidence>
<dbReference type="InterPro" id="IPR011583">
    <property type="entry name" value="Chitinase_II/V-like_cat"/>
</dbReference>